<accession>A0A7R9M615</accession>
<dbReference type="InterPro" id="IPR050869">
    <property type="entry name" value="H3K4_H4K5_MeTrfase"/>
</dbReference>
<dbReference type="Gene3D" id="1.10.220.160">
    <property type="match status" value="1"/>
</dbReference>
<evidence type="ECO:0008006" key="3">
    <source>
        <dbReference type="Google" id="ProtNLM"/>
    </source>
</evidence>
<organism evidence="1">
    <name type="scientific">Oppiella nova</name>
    <dbReference type="NCBI Taxonomy" id="334625"/>
    <lineage>
        <taxon>Eukaryota</taxon>
        <taxon>Metazoa</taxon>
        <taxon>Ecdysozoa</taxon>
        <taxon>Arthropoda</taxon>
        <taxon>Chelicerata</taxon>
        <taxon>Arachnida</taxon>
        <taxon>Acari</taxon>
        <taxon>Acariformes</taxon>
        <taxon>Sarcoptiformes</taxon>
        <taxon>Oribatida</taxon>
        <taxon>Brachypylina</taxon>
        <taxon>Oppioidea</taxon>
        <taxon>Oppiidae</taxon>
        <taxon>Oppiella</taxon>
    </lineage>
</organism>
<evidence type="ECO:0000313" key="2">
    <source>
        <dbReference type="Proteomes" id="UP000728032"/>
    </source>
</evidence>
<dbReference type="AlphaFoldDB" id="A0A7R9M615"/>
<dbReference type="OrthoDB" id="265717at2759"/>
<protein>
    <recommendedName>
        <fullName evidence="3">SET domain-containing protein</fullName>
    </recommendedName>
</protein>
<dbReference type="Proteomes" id="UP000728032">
    <property type="component" value="Unassembled WGS sequence"/>
</dbReference>
<keyword evidence="2" id="KW-1185">Reference proteome</keyword>
<evidence type="ECO:0000313" key="1">
    <source>
        <dbReference type="EMBL" id="CAD7653711.1"/>
    </source>
</evidence>
<gene>
    <name evidence="1" type="ORF">ONB1V03_LOCUS10364</name>
</gene>
<name>A0A7R9M615_9ACAR</name>
<dbReference type="PANTHER" id="PTHR12197">
    <property type="entry name" value="HISTONE-LYSINE N-METHYLTRANSFERASE SMYD"/>
    <property type="match status" value="1"/>
</dbReference>
<dbReference type="GO" id="GO:0005634">
    <property type="term" value="C:nucleus"/>
    <property type="evidence" value="ECO:0007669"/>
    <property type="project" value="TreeGrafter"/>
</dbReference>
<dbReference type="PANTHER" id="PTHR12197:SF251">
    <property type="entry name" value="EG:BACR7C10.4 PROTEIN"/>
    <property type="match status" value="1"/>
</dbReference>
<dbReference type="SUPFAM" id="SSF82199">
    <property type="entry name" value="SET domain"/>
    <property type="match status" value="1"/>
</dbReference>
<dbReference type="Gene3D" id="6.10.140.2220">
    <property type="match status" value="1"/>
</dbReference>
<dbReference type="EMBL" id="OC921820">
    <property type="protein sequence ID" value="CAD7653711.1"/>
    <property type="molecule type" value="Genomic_DNA"/>
</dbReference>
<sequence length="372" mass="42676">MYCSRKCQTESAANDMHSHECPILATRPLSCMTRLIARIIKRLETTGATNEYEVIGTHKRDWDCLMDHYENITKDFSVMREFELIYNDLALIFGDNMPDINTTLSIYGKLLINSFAVQDPFMRQIGRAIYLGPSIFDHSCKPTANFLFIGTTLYIKAIKSVNISDIRDLRISYIDEFETTVDRQRQLSGSYYFHCDCERCLTNESIVSMSEDKGLRPICETIEKLSNECNYFTDSTGSSTQRRLYASAVQNDNNMIHELAAQLRRDVMPLNTVLEVRVAEFVAIHDKDLDLWLKVMAILRSYYGDCHQRLALKLYLLAKNADNYPTLKRQLLTEAKTIAKYITPDLGQQTAGAMRSRAIHRSPLDICILISH</sequence>
<reference evidence="1" key="1">
    <citation type="submission" date="2020-11" db="EMBL/GenBank/DDBJ databases">
        <authorList>
            <person name="Tran Van P."/>
        </authorList>
    </citation>
    <scope>NUCLEOTIDE SEQUENCE</scope>
</reference>
<proteinExistence type="predicted"/>
<dbReference type="EMBL" id="CAJPVJ010006995">
    <property type="protein sequence ID" value="CAG2170898.1"/>
    <property type="molecule type" value="Genomic_DNA"/>
</dbReference>
<dbReference type="InterPro" id="IPR046341">
    <property type="entry name" value="SET_dom_sf"/>
</dbReference>
<dbReference type="Gene3D" id="2.170.270.10">
    <property type="entry name" value="SET domain"/>
    <property type="match status" value="1"/>
</dbReference>